<evidence type="ECO:0000256" key="4">
    <source>
        <dbReference type="ARBA" id="ARBA00022692"/>
    </source>
</evidence>
<reference evidence="9" key="1">
    <citation type="submission" date="2021-02" db="EMBL/GenBank/DDBJ databases">
        <authorList>
            <person name="Nowell W R."/>
        </authorList>
    </citation>
    <scope>NUCLEOTIDE SEQUENCE</scope>
</reference>
<proteinExistence type="inferred from homology"/>
<dbReference type="GO" id="GO:0140359">
    <property type="term" value="F:ABC-type transporter activity"/>
    <property type="evidence" value="ECO:0007669"/>
    <property type="project" value="InterPro"/>
</dbReference>
<name>A0A814CKW8_9BILA</name>
<accession>A0A814CKW8</accession>
<dbReference type="GO" id="GO:0016887">
    <property type="term" value="F:ATP hydrolysis activity"/>
    <property type="evidence" value="ECO:0007669"/>
    <property type="project" value="InterPro"/>
</dbReference>
<feature type="domain" description="ABC transporter" evidence="7">
    <location>
        <begin position="3"/>
        <end position="89"/>
    </location>
</feature>
<evidence type="ECO:0000259" key="7">
    <source>
        <dbReference type="Pfam" id="PF00005"/>
    </source>
</evidence>
<dbReference type="PANTHER" id="PTHR48041:SF139">
    <property type="entry name" value="PROTEIN SCARLET"/>
    <property type="match status" value="1"/>
</dbReference>
<dbReference type="GO" id="GO:0016020">
    <property type="term" value="C:membrane"/>
    <property type="evidence" value="ECO:0007669"/>
    <property type="project" value="UniProtKB-SubCell"/>
</dbReference>
<keyword evidence="3" id="KW-0813">Transport</keyword>
<dbReference type="InterPro" id="IPR027417">
    <property type="entry name" value="P-loop_NTPase"/>
</dbReference>
<dbReference type="InterPro" id="IPR003439">
    <property type="entry name" value="ABC_transporter-like_ATP-bd"/>
</dbReference>
<gene>
    <name evidence="9" type="ORF">ZHD862_LOCUS9533</name>
</gene>
<dbReference type="Gene3D" id="3.40.50.300">
    <property type="entry name" value="P-loop containing nucleotide triphosphate hydrolases"/>
    <property type="match status" value="1"/>
</dbReference>
<comment type="similarity">
    <text evidence="2">Belongs to the ABC transporter superfamily. ABCG family. Eye pigment precursor importer (TC 3.A.1.204) subfamily.</text>
</comment>
<dbReference type="Pfam" id="PF00005">
    <property type="entry name" value="ABC_tran"/>
    <property type="match status" value="1"/>
</dbReference>
<dbReference type="Proteomes" id="UP000663864">
    <property type="component" value="Unassembled WGS sequence"/>
</dbReference>
<comment type="subcellular location">
    <subcellularLocation>
        <location evidence="1">Membrane</location>
        <topology evidence="1">Multi-pass membrane protein</topology>
    </subcellularLocation>
</comment>
<keyword evidence="4" id="KW-0812">Transmembrane</keyword>
<sequence length="191" mass="21926">MKLKIAYIVQDDEFFDKLTVREQLIFIARLKLPWHLAEKHVQLLIKKLYLQKCINSPIYLISYGEKKRLSIATKLLTNSSILVLDEPTSGLDSTLATSLIQLLRNLANDQRKTIVLSIHQSTSQIFQIFDQVMLISEGRIVFMNKPQAAVPYFTSLGYQCPAYFNPADYMIAVISTTVLALKFVKEKNKRQ</sequence>
<evidence type="ECO:0000259" key="8">
    <source>
        <dbReference type="Pfam" id="PF19055"/>
    </source>
</evidence>
<dbReference type="AlphaFoldDB" id="A0A814CKW8"/>
<keyword evidence="6" id="KW-0472">Membrane</keyword>
<evidence type="ECO:0000313" key="10">
    <source>
        <dbReference type="Proteomes" id="UP000663864"/>
    </source>
</evidence>
<comment type="caution">
    <text evidence="9">The sequence shown here is derived from an EMBL/GenBank/DDBJ whole genome shotgun (WGS) entry which is preliminary data.</text>
</comment>
<dbReference type="InterPro" id="IPR043926">
    <property type="entry name" value="ABCG_dom"/>
</dbReference>
<evidence type="ECO:0000256" key="5">
    <source>
        <dbReference type="ARBA" id="ARBA00022989"/>
    </source>
</evidence>
<evidence type="ECO:0000256" key="1">
    <source>
        <dbReference type="ARBA" id="ARBA00004141"/>
    </source>
</evidence>
<evidence type="ECO:0000256" key="2">
    <source>
        <dbReference type="ARBA" id="ARBA00005814"/>
    </source>
</evidence>
<protein>
    <submittedName>
        <fullName evidence="9">Uncharacterized protein</fullName>
    </submittedName>
</protein>
<feature type="domain" description="ABC transporter family G" evidence="8">
    <location>
        <begin position="119"/>
        <end position="178"/>
    </location>
</feature>
<dbReference type="EMBL" id="CAJNOT010000327">
    <property type="protein sequence ID" value="CAF0942228.1"/>
    <property type="molecule type" value="Genomic_DNA"/>
</dbReference>
<evidence type="ECO:0000256" key="6">
    <source>
        <dbReference type="ARBA" id="ARBA00023136"/>
    </source>
</evidence>
<evidence type="ECO:0000256" key="3">
    <source>
        <dbReference type="ARBA" id="ARBA00022448"/>
    </source>
</evidence>
<evidence type="ECO:0000313" key="9">
    <source>
        <dbReference type="EMBL" id="CAF0942228.1"/>
    </source>
</evidence>
<dbReference type="Pfam" id="PF19055">
    <property type="entry name" value="ABC2_membrane_7"/>
    <property type="match status" value="1"/>
</dbReference>
<organism evidence="9 10">
    <name type="scientific">Rotaria sordida</name>
    <dbReference type="NCBI Taxonomy" id="392033"/>
    <lineage>
        <taxon>Eukaryota</taxon>
        <taxon>Metazoa</taxon>
        <taxon>Spiralia</taxon>
        <taxon>Gnathifera</taxon>
        <taxon>Rotifera</taxon>
        <taxon>Eurotatoria</taxon>
        <taxon>Bdelloidea</taxon>
        <taxon>Philodinida</taxon>
        <taxon>Philodinidae</taxon>
        <taxon>Rotaria</taxon>
    </lineage>
</organism>
<dbReference type="InterPro" id="IPR050352">
    <property type="entry name" value="ABCG_transporters"/>
</dbReference>
<keyword evidence="5" id="KW-1133">Transmembrane helix</keyword>
<dbReference type="SUPFAM" id="SSF52540">
    <property type="entry name" value="P-loop containing nucleoside triphosphate hydrolases"/>
    <property type="match status" value="1"/>
</dbReference>
<dbReference type="PANTHER" id="PTHR48041">
    <property type="entry name" value="ABC TRANSPORTER G FAMILY MEMBER 28"/>
    <property type="match status" value="1"/>
</dbReference>
<dbReference type="GO" id="GO:0005524">
    <property type="term" value="F:ATP binding"/>
    <property type="evidence" value="ECO:0007669"/>
    <property type="project" value="InterPro"/>
</dbReference>